<proteinExistence type="predicted"/>
<dbReference type="InterPro" id="IPR023214">
    <property type="entry name" value="HAD_sf"/>
</dbReference>
<dbReference type="SUPFAM" id="SSF56784">
    <property type="entry name" value="HAD-like"/>
    <property type="match status" value="1"/>
</dbReference>
<dbReference type="GO" id="GO:0008967">
    <property type="term" value="F:phosphoglycolate phosphatase activity"/>
    <property type="evidence" value="ECO:0007669"/>
    <property type="project" value="TreeGrafter"/>
</dbReference>
<dbReference type="PRINTS" id="PR00413">
    <property type="entry name" value="HADHALOGNASE"/>
</dbReference>
<accession>A0A8J2VMT0</accession>
<comment type="caution">
    <text evidence="1">The sequence shown here is derived from an EMBL/GenBank/DDBJ whole genome shotgun (WGS) entry which is preliminary data.</text>
</comment>
<dbReference type="AlphaFoldDB" id="A0A8J2VMT0"/>
<sequence length="214" mass="24035">MKTIVFDFDGTLANTLPIIVSTFQHLFRTYKGVTASAEEVMALFGPTEEGMLHDLLPEEDWAQAERDLYTYYRQYQSQQGEADPDIIALLDYVKKKGVKLAIFTGKGRCCLDISLEYLQIEHYFDVMITGDDVARPKPNSEGLRKAIDLCDATPAETIYVGDSDADIAAGKSAGVLTVGACWMERTQSEHFIQAPDRVYQQVSDFLNDLKHQHI</sequence>
<dbReference type="SFLD" id="SFLDG01129">
    <property type="entry name" value="C1.5:_HAD__Beta-PGM__Phosphata"/>
    <property type="match status" value="1"/>
</dbReference>
<protein>
    <submittedName>
        <fullName evidence="1">Phosphohydrolase</fullName>
    </submittedName>
</protein>
<dbReference type="InterPro" id="IPR041492">
    <property type="entry name" value="HAD_2"/>
</dbReference>
<reference evidence="1" key="2">
    <citation type="submission" date="2020-09" db="EMBL/GenBank/DDBJ databases">
        <authorList>
            <person name="Sun Q."/>
            <person name="Zhou Y."/>
        </authorList>
    </citation>
    <scope>NUCLEOTIDE SEQUENCE</scope>
    <source>
        <strain evidence="1">CGMCC 1.15371</strain>
    </source>
</reference>
<dbReference type="InterPro" id="IPR050155">
    <property type="entry name" value="HAD-like_hydrolase_sf"/>
</dbReference>
<dbReference type="Gene3D" id="1.10.150.240">
    <property type="entry name" value="Putative phosphatase, domain 2"/>
    <property type="match status" value="1"/>
</dbReference>
<dbReference type="Pfam" id="PF13419">
    <property type="entry name" value="HAD_2"/>
    <property type="match status" value="1"/>
</dbReference>
<dbReference type="Proteomes" id="UP000628775">
    <property type="component" value="Unassembled WGS sequence"/>
</dbReference>
<dbReference type="InterPro" id="IPR023198">
    <property type="entry name" value="PGP-like_dom2"/>
</dbReference>
<dbReference type="InterPro" id="IPR006439">
    <property type="entry name" value="HAD-SF_hydro_IA"/>
</dbReference>
<dbReference type="NCBIfam" id="TIGR01509">
    <property type="entry name" value="HAD-SF-IA-v3"/>
    <property type="match status" value="1"/>
</dbReference>
<dbReference type="InterPro" id="IPR036412">
    <property type="entry name" value="HAD-like_sf"/>
</dbReference>
<dbReference type="GO" id="GO:0005829">
    <property type="term" value="C:cytosol"/>
    <property type="evidence" value="ECO:0007669"/>
    <property type="project" value="TreeGrafter"/>
</dbReference>
<dbReference type="GO" id="GO:0006281">
    <property type="term" value="P:DNA repair"/>
    <property type="evidence" value="ECO:0007669"/>
    <property type="project" value="TreeGrafter"/>
</dbReference>
<evidence type="ECO:0000313" key="1">
    <source>
        <dbReference type="EMBL" id="GGE32249.1"/>
    </source>
</evidence>
<dbReference type="NCBIfam" id="TIGR01549">
    <property type="entry name" value="HAD-SF-IA-v1"/>
    <property type="match status" value="1"/>
</dbReference>
<evidence type="ECO:0000313" key="2">
    <source>
        <dbReference type="Proteomes" id="UP000628775"/>
    </source>
</evidence>
<keyword evidence="2" id="KW-1185">Reference proteome</keyword>
<dbReference type="RefSeq" id="WP_188689638.1">
    <property type="nucleotide sequence ID" value="NZ_BMIR01000002.1"/>
</dbReference>
<reference evidence="1" key="1">
    <citation type="journal article" date="2014" name="Int. J. Syst. Evol. Microbiol.">
        <title>Complete genome sequence of Corynebacterium casei LMG S-19264T (=DSM 44701T), isolated from a smear-ripened cheese.</title>
        <authorList>
            <consortium name="US DOE Joint Genome Institute (JGI-PGF)"/>
            <person name="Walter F."/>
            <person name="Albersmeier A."/>
            <person name="Kalinowski J."/>
            <person name="Ruckert C."/>
        </authorList>
    </citation>
    <scope>NUCLEOTIDE SEQUENCE</scope>
    <source>
        <strain evidence="1">CGMCC 1.15371</strain>
    </source>
</reference>
<gene>
    <name evidence="1" type="ORF">GCM10011391_08650</name>
</gene>
<name>A0A8J2VMT0_9BACL</name>
<dbReference type="PANTHER" id="PTHR43434">
    <property type="entry name" value="PHOSPHOGLYCOLATE PHOSPHATASE"/>
    <property type="match status" value="1"/>
</dbReference>
<dbReference type="EMBL" id="BMIR01000002">
    <property type="protein sequence ID" value="GGE32249.1"/>
    <property type="molecule type" value="Genomic_DNA"/>
</dbReference>
<organism evidence="1 2">
    <name type="scientific">Pullulanibacillus camelliae</name>
    <dbReference type="NCBI Taxonomy" id="1707096"/>
    <lineage>
        <taxon>Bacteria</taxon>
        <taxon>Bacillati</taxon>
        <taxon>Bacillota</taxon>
        <taxon>Bacilli</taxon>
        <taxon>Bacillales</taxon>
        <taxon>Sporolactobacillaceae</taxon>
        <taxon>Pullulanibacillus</taxon>
    </lineage>
</organism>
<dbReference type="Gene3D" id="3.40.50.1000">
    <property type="entry name" value="HAD superfamily/HAD-like"/>
    <property type="match status" value="1"/>
</dbReference>
<dbReference type="SFLD" id="SFLDS00003">
    <property type="entry name" value="Haloacid_Dehalogenase"/>
    <property type="match status" value="1"/>
</dbReference>
<dbReference type="PANTHER" id="PTHR43434:SF1">
    <property type="entry name" value="PHOSPHOGLYCOLATE PHOSPHATASE"/>
    <property type="match status" value="1"/>
</dbReference>